<proteinExistence type="predicted"/>
<dbReference type="RefSeq" id="WP_345010914.1">
    <property type="nucleotide sequence ID" value="NZ_BAABFC010000009.1"/>
</dbReference>
<comment type="caution">
    <text evidence="4">The sequence shown here is derived from an EMBL/GenBank/DDBJ whole genome shotgun (WGS) entry which is preliminary data.</text>
</comment>
<dbReference type="Pfam" id="PF00753">
    <property type="entry name" value="Lactamase_B"/>
    <property type="match status" value="1"/>
</dbReference>
<dbReference type="Proteomes" id="UP001501321">
    <property type="component" value="Unassembled WGS sequence"/>
</dbReference>
<dbReference type="InterPro" id="IPR001279">
    <property type="entry name" value="Metallo-B-lactamas"/>
</dbReference>
<accession>A0ABP8Q3L9</accession>
<dbReference type="CDD" id="cd16295">
    <property type="entry name" value="TTHA0252-CPSF-like_MBL-fold"/>
    <property type="match status" value="1"/>
</dbReference>
<reference evidence="5" key="1">
    <citation type="journal article" date="2019" name="Int. J. Syst. Evol. Microbiol.">
        <title>The Global Catalogue of Microorganisms (GCM) 10K type strain sequencing project: providing services to taxonomists for standard genome sequencing and annotation.</title>
        <authorList>
            <consortium name="The Broad Institute Genomics Platform"/>
            <consortium name="The Broad Institute Genome Sequencing Center for Infectious Disease"/>
            <person name="Wu L."/>
            <person name="Ma J."/>
        </authorList>
    </citation>
    <scope>NUCLEOTIDE SEQUENCE [LARGE SCALE GENOMIC DNA]</scope>
    <source>
        <strain evidence="5">JCM 32226</strain>
    </source>
</reference>
<dbReference type="SMART" id="SM01027">
    <property type="entry name" value="Beta-Casp"/>
    <property type="match status" value="1"/>
</dbReference>
<feature type="domain" description="Metallo-beta-lactamase" evidence="2">
    <location>
        <begin position="16"/>
        <end position="213"/>
    </location>
</feature>
<dbReference type="InterPro" id="IPR022712">
    <property type="entry name" value="Beta_Casp"/>
</dbReference>
<evidence type="ECO:0000259" key="2">
    <source>
        <dbReference type="SMART" id="SM00849"/>
    </source>
</evidence>
<dbReference type="InterPro" id="IPR050698">
    <property type="entry name" value="MBL"/>
</dbReference>
<dbReference type="SUPFAM" id="SSF56281">
    <property type="entry name" value="Metallo-hydrolase/oxidoreductase"/>
    <property type="match status" value="1"/>
</dbReference>
<dbReference type="Gene3D" id="3.60.15.10">
    <property type="entry name" value="Ribonuclease Z/Hydroxyacylglutathione hydrolase-like"/>
    <property type="match status" value="1"/>
</dbReference>
<feature type="domain" description="Beta-Casp" evidence="3">
    <location>
        <begin position="240"/>
        <end position="376"/>
    </location>
</feature>
<dbReference type="InterPro" id="IPR011108">
    <property type="entry name" value="RMMBL"/>
</dbReference>
<dbReference type="Gene3D" id="3.40.50.10890">
    <property type="match status" value="1"/>
</dbReference>
<gene>
    <name evidence="4" type="ORF">GCM10023095_11270</name>
</gene>
<dbReference type="Pfam" id="PF10996">
    <property type="entry name" value="Beta-Casp"/>
    <property type="match status" value="1"/>
</dbReference>
<dbReference type="Pfam" id="PF07521">
    <property type="entry name" value="RMMBL"/>
    <property type="match status" value="1"/>
</dbReference>
<dbReference type="EMBL" id="BAABFC010000009">
    <property type="protein sequence ID" value="GAA4496391.1"/>
    <property type="molecule type" value="Genomic_DNA"/>
</dbReference>
<evidence type="ECO:0000313" key="4">
    <source>
        <dbReference type="EMBL" id="GAA4496391.1"/>
    </source>
</evidence>
<evidence type="ECO:0000256" key="1">
    <source>
        <dbReference type="ARBA" id="ARBA00022801"/>
    </source>
</evidence>
<sequence>MTGYQLIHHGAACGVTGSCHELRLGADGDFQDSLLVDCGLVQGEEAVSLGPLPWRRVGALVLTHAHLDHIGRLPELCQAGWRGPVYCSEATAALVPLMLADGLLQQGRSRGWVAAFLADLQRQLRPLPFGAWHRVALSAQQAVHLQLQPAGHILGSASITVRLAEGQRLVFSGDIGGGNSSLLRPPVSPAAADLLVLESTYGDRLHPAVAQRHQALRQVVERSLRDGGAILIPAFSIGRTQELLSDLEQILCEVQATGQQSQWQELPVVLDSPLGAQVTRLYRQFRRHWRREAQQKLGQGRHPLDFSQAVTLAEHGAHLEFIARLQATGEPVIVVAGGGMCQGGRIVDYLRALSPDPRTDVLLCGFQARGTPGALLQVGVERLWLDGQSVPVAAQIHRLSGYSAHADQAGLIEFVAGMASPPKAIRLVHGEPEAQRALAKALRQAFPGLAVDCAAQQDCP</sequence>
<dbReference type="PANTHER" id="PTHR11203">
    <property type="entry name" value="CLEAVAGE AND POLYADENYLATION SPECIFICITY FACTOR FAMILY MEMBER"/>
    <property type="match status" value="1"/>
</dbReference>
<evidence type="ECO:0000259" key="3">
    <source>
        <dbReference type="SMART" id="SM01027"/>
    </source>
</evidence>
<dbReference type="PANTHER" id="PTHR11203:SF37">
    <property type="entry name" value="INTEGRATOR COMPLEX SUBUNIT 11"/>
    <property type="match status" value="1"/>
</dbReference>
<name>A0ABP8Q3L9_9GAMM</name>
<protein>
    <submittedName>
        <fullName evidence="4">MBL fold metallo-hydrolase</fullName>
    </submittedName>
</protein>
<organism evidence="4 5">
    <name type="scientific">Pseudaeromonas paramecii</name>
    <dbReference type="NCBI Taxonomy" id="2138166"/>
    <lineage>
        <taxon>Bacteria</taxon>
        <taxon>Pseudomonadati</taxon>
        <taxon>Pseudomonadota</taxon>
        <taxon>Gammaproteobacteria</taxon>
        <taxon>Aeromonadales</taxon>
        <taxon>Aeromonadaceae</taxon>
        <taxon>Pseudaeromonas</taxon>
    </lineage>
</organism>
<dbReference type="SMART" id="SM00849">
    <property type="entry name" value="Lactamase_B"/>
    <property type="match status" value="1"/>
</dbReference>
<evidence type="ECO:0000313" key="5">
    <source>
        <dbReference type="Proteomes" id="UP001501321"/>
    </source>
</evidence>
<keyword evidence="5" id="KW-1185">Reference proteome</keyword>
<keyword evidence="1" id="KW-0378">Hydrolase</keyword>
<dbReference type="InterPro" id="IPR036866">
    <property type="entry name" value="RibonucZ/Hydroxyglut_hydro"/>
</dbReference>